<evidence type="ECO:0000313" key="1">
    <source>
        <dbReference type="EMBL" id="KAK9729603.1"/>
    </source>
</evidence>
<keyword evidence="2" id="KW-1185">Reference proteome</keyword>
<comment type="caution">
    <text evidence="1">The sequence shown here is derived from an EMBL/GenBank/DDBJ whole genome shotgun (WGS) entry which is preliminary data.</text>
</comment>
<reference evidence="1 2" key="1">
    <citation type="journal article" date="2024" name="BMC Genomics">
        <title>De novo assembly and annotation of Popillia japonica's genome with initial clues to its potential as an invasive pest.</title>
        <authorList>
            <person name="Cucini C."/>
            <person name="Boschi S."/>
            <person name="Funari R."/>
            <person name="Cardaioli E."/>
            <person name="Iannotti N."/>
            <person name="Marturano G."/>
            <person name="Paoli F."/>
            <person name="Bruttini M."/>
            <person name="Carapelli A."/>
            <person name="Frati F."/>
            <person name="Nardi F."/>
        </authorList>
    </citation>
    <scope>NUCLEOTIDE SEQUENCE [LARGE SCALE GENOMIC DNA]</scope>
    <source>
        <strain evidence="1">DMR45628</strain>
    </source>
</reference>
<accession>A0AAW1L6Q6</accession>
<protein>
    <submittedName>
        <fullName evidence="1">Uncharacterized protein</fullName>
    </submittedName>
</protein>
<gene>
    <name evidence="1" type="ORF">QE152_g15841</name>
</gene>
<name>A0AAW1L6Q6_POPJA</name>
<organism evidence="1 2">
    <name type="scientific">Popillia japonica</name>
    <name type="common">Japanese beetle</name>
    <dbReference type="NCBI Taxonomy" id="7064"/>
    <lineage>
        <taxon>Eukaryota</taxon>
        <taxon>Metazoa</taxon>
        <taxon>Ecdysozoa</taxon>
        <taxon>Arthropoda</taxon>
        <taxon>Hexapoda</taxon>
        <taxon>Insecta</taxon>
        <taxon>Pterygota</taxon>
        <taxon>Neoptera</taxon>
        <taxon>Endopterygota</taxon>
        <taxon>Coleoptera</taxon>
        <taxon>Polyphaga</taxon>
        <taxon>Scarabaeiformia</taxon>
        <taxon>Scarabaeidae</taxon>
        <taxon>Rutelinae</taxon>
        <taxon>Popillia</taxon>
    </lineage>
</organism>
<dbReference type="AlphaFoldDB" id="A0AAW1L6Q6"/>
<dbReference type="Proteomes" id="UP001458880">
    <property type="component" value="Unassembled WGS sequence"/>
</dbReference>
<evidence type="ECO:0000313" key="2">
    <source>
        <dbReference type="Proteomes" id="UP001458880"/>
    </source>
</evidence>
<proteinExistence type="predicted"/>
<sequence length="164" mass="19305">MRCGDAYLNSRKLVRWRVYGFTLHNQTNKLQVSCTEKYVKILINQKVECQRNNNGMRTEFLFILHKKCRWLIKQNFLEEDYVVLNKSVKSKEGNIAMPIIVQSPKAEKMDFRINNNMLVSLCETSNVVNETPTNLADQYLYSSKSKQKRKELHTSNRKSLQKLV</sequence>
<dbReference type="EMBL" id="JASPKY010000159">
    <property type="protein sequence ID" value="KAK9729603.1"/>
    <property type="molecule type" value="Genomic_DNA"/>
</dbReference>